<dbReference type="EMBL" id="GGEC01001913">
    <property type="protein sequence ID" value="MBW82396.1"/>
    <property type="molecule type" value="Transcribed_RNA"/>
</dbReference>
<keyword evidence="6" id="KW-0862">Zinc</keyword>
<reference evidence="10" key="1">
    <citation type="submission" date="2018-02" db="EMBL/GenBank/DDBJ databases">
        <title>Rhizophora mucronata_Transcriptome.</title>
        <authorList>
            <person name="Meera S.P."/>
            <person name="Sreeshan A."/>
            <person name="Augustine A."/>
        </authorList>
    </citation>
    <scope>NUCLEOTIDE SEQUENCE</scope>
    <source>
        <tissue evidence="10">Leaf</tissue>
    </source>
</reference>
<dbReference type="FunFam" id="3.40.140.10:FF:000025">
    <property type="entry name" value="Riboflavin biosynthesis protein RibD"/>
    <property type="match status" value="1"/>
</dbReference>
<evidence type="ECO:0000256" key="4">
    <source>
        <dbReference type="ARBA" id="ARBA00022723"/>
    </source>
</evidence>
<dbReference type="GO" id="GO:0009231">
    <property type="term" value="P:riboflavin biosynthetic process"/>
    <property type="evidence" value="ECO:0007669"/>
    <property type="project" value="UniProtKB-UniPathway"/>
</dbReference>
<evidence type="ECO:0000256" key="6">
    <source>
        <dbReference type="ARBA" id="ARBA00022833"/>
    </source>
</evidence>
<dbReference type="InterPro" id="IPR016193">
    <property type="entry name" value="Cytidine_deaminase-like"/>
</dbReference>
<dbReference type="PANTHER" id="PTHR11079:SF162">
    <property type="entry name" value="RIBOFLAVIN BIOSYNTHESIS PROTEIN PYRD, CHLOROPLASTIC"/>
    <property type="match status" value="1"/>
</dbReference>
<evidence type="ECO:0000256" key="5">
    <source>
        <dbReference type="ARBA" id="ARBA00022801"/>
    </source>
</evidence>
<dbReference type="InterPro" id="IPR004794">
    <property type="entry name" value="Eubact_RibD"/>
</dbReference>
<accession>A0A2P2IMJ3</accession>
<evidence type="ECO:0000256" key="2">
    <source>
        <dbReference type="ARBA" id="ARBA00004882"/>
    </source>
</evidence>
<dbReference type="EC" id="3.5.4.26" evidence="3"/>
<dbReference type="Pfam" id="PF00383">
    <property type="entry name" value="dCMP_cyt_deam_1"/>
    <property type="match status" value="1"/>
</dbReference>
<dbReference type="PROSITE" id="PS51747">
    <property type="entry name" value="CYT_DCMP_DEAMINASES_2"/>
    <property type="match status" value="1"/>
</dbReference>
<evidence type="ECO:0000256" key="7">
    <source>
        <dbReference type="ARBA" id="ARBA00058389"/>
    </source>
</evidence>
<proteinExistence type="predicted"/>
<feature type="domain" description="CMP/dCMP-type deaminase" evidence="9">
    <location>
        <begin position="85"/>
        <end position="207"/>
    </location>
</feature>
<dbReference type="InterPro" id="IPR024072">
    <property type="entry name" value="DHFR-like_dom_sf"/>
</dbReference>
<dbReference type="PANTHER" id="PTHR11079">
    <property type="entry name" value="CYTOSINE DEAMINASE FAMILY MEMBER"/>
    <property type="match status" value="1"/>
</dbReference>
<dbReference type="Gene3D" id="3.40.140.10">
    <property type="entry name" value="Cytidine Deaminase, domain 2"/>
    <property type="match status" value="1"/>
</dbReference>
<dbReference type="SUPFAM" id="SSF53597">
    <property type="entry name" value="Dihydrofolate reductase-like"/>
    <property type="match status" value="1"/>
</dbReference>
<dbReference type="CDD" id="cd01284">
    <property type="entry name" value="Riboflavin_deaminase-reductase"/>
    <property type="match status" value="1"/>
</dbReference>
<keyword evidence="4" id="KW-0479">Metal-binding</keyword>
<dbReference type="NCBIfam" id="TIGR00326">
    <property type="entry name" value="eubact_ribD"/>
    <property type="match status" value="1"/>
</dbReference>
<dbReference type="Gene3D" id="3.40.430.10">
    <property type="entry name" value="Dihydrofolate Reductase, subunit A"/>
    <property type="match status" value="1"/>
</dbReference>
<comment type="function">
    <text evidence="7">Monofunctional pyrimidine deaminase involved in the riboflavin biosynthesis pathway. Also has a reductase domain that lacks catalytically essential substrate-binding residues.</text>
</comment>
<comment type="pathway">
    <text evidence="2">Cofactor biosynthesis; riboflavin biosynthesis; 5-amino-6-(D-ribitylamino)uracil from GTP: step 2/4.</text>
</comment>
<evidence type="ECO:0000256" key="1">
    <source>
        <dbReference type="ARBA" id="ARBA00001947"/>
    </source>
</evidence>
<dbReference type="InterPro" id="IPR002125">
    <property type="entry name" value="CMP_dCMP_dom"/>
</dbReference>
<evidence type="ECO:0000256" key="3">
    <source>
        <dbReference type="ARBA" id="ARBA00012766"/>
    </source>
</evidence>
<dbReference type="SUPFAM" id="SSF53927">
    <property type="entry name" value="Cytidine deaminase-like"/>
    <property type="match status" value="1"/>
</dbReference>
<evidence type="ECO:0000313" key="10">
    <source>
        <dbReference type="EMBL" id="MBW82396.1"/>
    </source>
</evidence>
<keyword evidence="5" id="KW-0378">Hydrolase</keyword>
<dbReference type="GO" id="GO:0008835">
    <property type="term" value="F:diaminohydroxyphosphoribosylaminopyrimidine deaminase activity"/>
    <property type="evidence" value="ECO:0007669"/>
    <property type="project" value="UniProtKB-EC"/>
</dbReference>
<evidence type="ECO:0000256" key="8">
    <source>
        <dbReference type="ARBA" id="ARBA00070721"/>
    </source>
</evidence>
<sequence length="436" mass="47592">MLNKNLSLPLQDHIVSPLKFSHPLPIYPSFSPKHHPSKLVFKLDSASGFCNLVKRVSKSSTDLRKYGGLVIAGCGKNVSDDGNVKDDSFYIRRCVELATKAIGCTSPNPMVGCVIVKDGKIVGEGFHPKAGQPHAEVFALRNAGNLAKNATAYVSLEPCNHYGRTPPCTEAFIKAKVKRVVLGMVDPNPIVSSRGVDRLRDAGIDVTICVEEQLCKRLNEAYIHQMLTGKPFLTLRYSLSINGYLLNQLGEGVTESGGYYSRLLQEYDAVIISSSLCNKFPVPVSQEPGANQPLKIIISPSGSPIQISSLTEEATSGMVIFTENETAVGPETAQKGIETVVLDPINVTAILEYCSRRGLCSVLIDLRGRCDDFGELLNDAIEHNVLQKLTVEVLPLWDGNGDGNSLWILERIGRRLKVNNLQSNNSRQSIVLEGYL</sequence>
<dbReference type="GO" id="GO:0046872">
    <property type="term" value="F:metal ion binding"/>
    <property type="evidence" value="ECO:0007669"/>
    <property type="project" value="UniProtKB-KW"/>
</dbReference>
<protein>
    <recommendedName>
        <fullName evidence="8">Riboflavin biosynthesis protein PYRD, chloroplastic</fullName>
        <ecNumber evidence="3">3.5.4.26</ecNumber>
    </recommendedName>
</protein>
<dbReference type="AlphaFoldDB" id="A0A2P2IMJ3"/>
<evidence type="ECO:0000259" key="9">
    <source>
        <dbReference type="PROSITE" id="PS51747"/>
    </source>
</evidence>
<dbReference type="UniPathway" id="UPA00275"/>
<name>A0A2P2IMJ3_RHIMU</name>
<organism evidence="10">
    <name type="scientific">Rhizophora mucronata</name>
    <name type="common">Asiatic mangrove</name>
    <dbReference type="NCBI Taxonomy" id="61149"/>
    <lineage>
        <taxon>Eukaryota</taxon>
        <taxon>Viridiplantae</taxon>
        <taxon>Streptophyta</taxon>
        <taxon>Embryophyta</taxon>
        <taxon>Tracheophyta</taxon>
        <taxon>Spermatophyta</taxon>
        <taxon>Magnoliopsida</taxon>
        <taxon>eudicotyledons</taxon>
        <taxon>Gunneridae</taxon>
        <taxon>Pentapetalae</taxon>
        <taxon>rosids</taxon>
        <taxon>fabids</taxon>
        <taxon>Malpighiales</taxon>
        <taxon>Rhizophoraceae</taxon>
        <taxon>Rhizophora</taxon>
    </lineage>
</organism>
<comment type="cofactor">
    <cofactor evidence="1">
        <name>Zn(2+)</name>
        <dbReference type="ChEBI" id="CHEBI:29105"/>
    </cofactor>
</comment>